<dbReference type="InterPro" id="IPR031632">
    <property type="entry name" value="SVIP"/>
</dbReference>
<gene>
    <name evidence="5" type="ORF">QBC41DRAFT_334081</name>
</gene>
<reference evidence="5" key="1">
    <citation type="submission" date="2023-06" db="EMBL/GenBank/DDBJ databases">
        <title>Genome-scale phylogeny and comparative genomics of the fungal order Sordariales.</title>
        <authorList>
            <consortium name="Lawrence Berkeley National Laboratory"/>
            <person name="Hensen N."/>
            <person name="Bonometti L."/>
            <person name="Westerberg I."/>
            <person name="Brannstrom I.O."/>
            <person name="Guillou S."/>
            <person name="Cros-Aarteil S."/>
            <person name="Calhoun S."/>
            <person name="Haridas S."/>
            <person name="Kuo A."/>
            <person name="Mondo S."/>
            <person name="Pangilinan J."/>
            <person name="Riley R."/>
            <person name="Labutti K."/>
            <person name="Andreopoulos B."/>
            <person name="Lipzen A."/>
            <person name="Chen C."/>
            <person name="Yanf M."/>
            <person name="Daum C."/>
            <person name="Ng V."/>
            <person name="Clum A."/>
            <person name="Steindorff A."/>
            <person name="Ohm R."/>
            <person name="Martin F."/>
            <person name="Silar P."/>
            <person name="Natvig D."/>
            <person name="Lalanne C."/>
            <person name="Gautier V."/>
            <person name="Ament-Velasquez S.L."/>
            <person name="Kruys A."/>
            <person name="Hutchinson M.I."/>
            <person name="Powell A.J."/>
            <person name="Barry K."/>
            <person name="Miller A.N."/>
            <person name="Grigoriev I.V."/>
            <person name="Debuchy R."/>
            <person name="Gladieux P."/>
            <person name="Thoren M.H."/>
            <person name="Johannesson H."/>
        </authorList>
    </citation>
    <scope>NUCLEOTIDE SEQUENCE</scope>
    <source>
        <strain evidence="5">CBS 307.81</strain>
    </source>
</reference>
<evidence type="ECO:0000313" key="5">
    <source>
        <dbReference type="EMBL" id="KAK0672879.1"/>
    </source>
</evidence>
<keyword evidence="3" id="KW-0449">Lipoprotein</keyword>
<keyword evidence="6" id="KW-1185">Reference proteome</keyword>
<evidence type="ECO:0000256" key="4">
    <source>
        <dbReference type="SAM" id="MobiDB-lite"/>
    </source>
</evidence>
<accession>A0AA39ZKR1</accession>
<evidence type="ECO:0000256" key="1">
    <source>
        <dbReference type="ARBA" id="ARBA00022707"/>
    </source>
</evidence>
<feature type="compositionally biased region" description="Basic and acidic residues" evidence="4">
    <location>
        <begin position="98"/>
        <end position="126"/>
    </location>
</feature>
<organism evidence="5 6">
    <name type="scientific">Cercophora samala</name>
    <dbReference type="NCBI Taxonomy" id="330535"/>
    <lineage>
        <taxon>Eukaryota</taxon>
        <taxon>Fungi</taxon>
        <taxon>Dikarya</taxon>
        <taxon>Ascomycota</taxon>
        <taxon>Pezizomycotina</taxon>
        <taxon>Sordariomycetes</taxon>
        <taxon>Sordariomycetidae</taxon>
        <taxon>Sordariales</taxon>
        <taxon>Lasiosphaeriaceae</taxon>
        <taxon>Cercophora</taxon>
    </lineage>
</organism>
<feature type="compositionally biased region" description="Low complexity" evidence="4">
    <location>
        <begin position="60"/>
        <end position="72"/>
    </location>
</feature>
<evidence type="ECO:0000256" key="3">
    <source>
        <dbReference type="ARBA" id="ARBA00023288"/>
    </source>
</evidence>
<protein>
    <submittedName>
        <fullName evidence="5">Uncharacterized protein</fullName>
    </submittedName>
</protein>
<dbReference type="EMBL" id="JAULSY010000010">
    <property type="protein sequence ID" value="KAK0672879.1"/>
    <property type="molecule type" value="Genomic_DNA"/>
</dbReference>
<feature type="region of interest" description="Disordered" evidence="4">
    <location>
        <begin position="1"/>
        <end position="135"/>
    </location>
</feature>
<dbReference type="Pfam" id="PF15811">
    <property type="entry name" value="SVIP"/>
    <property type="match status" value="1"/>
</dbReference>
<keyword evidence="2" id="KW-0564">Palmitate</keyword>
<dbReference type="Proteomes" id="UP001174997">
    <property type="component" value="Unassembled WGS sequence"/>
</dbReference>
<feature type="compositionally biased region" description="Basic and acidic residues" evidence="4">
    <location>
        <begin position="73"/>
        <end position="84"/>
    </location>
</feature>
<feature type="compositionally biased region" description="Polar residues" evidence="4">
    <location>
        <begin position="36"/>
        <end position="48"/>
    </location>
</feature>
<sequence length="135" mass="14088">MGNLCGKPSSDPFSSPGRRLDSAPSPGKPSSASVPQSISAAKTSSTKPSPKVGGPPRTLGGSSTGDSPSSSQDDARRKAAEAAEARLQQSKKGGKLKAQLDKDKARTRVDTLKDASEIERRHRDADSNAEMLRNS</sequence>
<dbReference type="AlphaFoldDB" id="A0AA39ZKR1"/>
<evidence type="ECO:0000313" key="6">
    <source>
        <dbReference type="Proteomes" id="UP001174997"/>
    </source>
</evidence>
<evidence type="ECO:0000256" key="2">
    <source>
        <dbReference type="ARBA" id="ARBA00023139"/>
    </source>
</evidence>
<proteinExistence type="predicted"/>
<feature type="compositionally biased region" description="Low complexity" evidence="4">
    <location>
        <begin position="22"/>
        <end position="35"/>
    </location>
</feature>
<name>A0AA39ZKR1_9PEZI</name>
<comment type="caution">
    <text evidence="5">The sequence shown here is derived from an EMBL/GenBank/DDBJ whole genome shotgun (WGS) entry which is preliminary data.</text>
</comment>
<keyword evidence="1" id="KW-0519">Myristate</keyword>